<dbReference type="RefSeq" id="WP_200463108.1">
    <property type="nucleotide sequence ID" value="NZ_JAENRR010000001.1"/>
</dbReference>
<gene>
    <name evidence="2" type="ORF">JIV24_00930</name>
</gene>
<dbReference type="Proteomes" id="UP000605676">
    <property type="component" value="Unassembled WGS sequence"/>
</dbReference>
<evidence type="ECO:0000313" key="3">
    <source>
        <dbReference type="Proteomes" id="UP000605676"/>
    </source>
</evidence>
<name>A0ABS1HFB4_9BACT</name>
<protein>
    <submittedName>
        <fullName evidence="2">Cytochrome c3 family protein</fullName>
    </submittedName>
</protein>
<dbReference type="EMBL" id="JAENRR010000001">
    <property type="protein sequence ID" value="MBK3515884.1"/>
    <property type="molecule type" value="Genomic_DNA"/>
</dbReference>
<feature type="domain" description="Doubled CXXCH motif" evidence="1">
    <location>
        <begin position="171"/>
        <end position="204"/>
    </location>
</feature>
<dbReference type="InterPro" id="IPR010177">
    <property type="entry name" value="Paired_CXXCH_1"/>
</dbReference>
<evidence type="ECO:0000259" key="1">
    <source>
        <dbReference type="Pfam" id="PF09699"/>
    </source>
</evidence>
<dbReference type="SUPFAM" id="SSF48695">
    <property type="entry name" value="Multiheme cytochromes"/>
    <property type="match status" value="1"/>
</dbReference>
<comment type="caution">
    <text evidence="2">The sequence shown here is derived from an EMBL/GenBank/DDBJ whole genome shotgun (WGS) entry which is preliminary data.</text>
</comment>
<accession>A0ABS1HFB4</accession>
<dbReference type="InterPro" id="IPR036280">
    <property type="entry name" value="Multihaem_cyt_sf"/>
</dbReference>
<dbReference type="Pfam" id="PF09699">
    <property type="entry name" value="Paired_CXXCH_1"/>
    <property type="match status" value="1"/>
</dbReference>
<reference evidence="2 3" key="1">
    <citation type="submission" date="2021-01" db="EMBL/GenBank/DDBJ databases">
        <title>Carboxyliciviraga sp.nov., isolated from coastal sediments.</title>
        <authorList>
            <person name="Lu D."/>
            <person name="Zhang T."/>
        </authorList>
    </citation>
    <scope>NUCLEOTIDE SEQUENCE [LARGE SCALE GENOMIC DNA]</scope>
    <source>
        <strain evidence="2 3">N1Y132</strain>
    </source>
</reference>
<organism evidence="2 3">
    <name type="scientific">Carboxylicivirga marina</name>
    <dbReference type="NCBI Taxonomy" id="2800988"/>
    <lineage>
        <taxon>Bacteria</taxon>
        <taxon>Pseudomonadati</taxon>
        <taxon>Bacteroidota</taxon>
        <taxon>Bacteroidia</taxon>
        <taxon>Marinilabiliales</taxon>
        <taxon>Marinilabiliaceae</taxon>
        <taxon>Carboxylicivirga</taxon>
    </lineage>
</organism>
<evidence type="ECO:0000313" key="2">
    <source>
        <dbReference type="EMBL" id="MBK3515884.1"/>
    </source>
</evidence>
<keyword evidence="3" id="KW-1185">Reference proteome</keyword>
<sequence>MCLGVAQLSTAQIAGTGHNFSAETWNESGTGEICKPCHTPHGGDNADAPLWNHAVRANTGFTMYSSGTFQGSTSAPGGISLKCLSCHDGTSNLDAHGGSAGTTNMNTEYTGANTIVGVDLSNDHPVSFIYDVDLATADGGLKDPESEISSFGTNTIEVDFLFGANGSRTVECASCHDPHGVAGVPSLLRVSNAGSALCLECHNK</sequence>
<dbReference type="NCBIfam" id="TIGR01905">
    <property type="entry name" value="paired_CXXCH_1"/>
    <property type="match status" value="1"/>
</dbReference>
<proteinExistence type="predicted"/>